<keyword evidence="1" id="KW-0472">Membrane</keyword>
<dbReference type="OrthoDB" id="23575at10239"/>
<dbReference type="GeneID" id="40072670"/>
<organism evidence="2 3">
    <name type="scientific">Propionibacterium phage G4</name>
    <dbReference type="NCBI Taxonomy" id="1897537"/>
    <lineage>
        <taxon>Viruses</taxon>
        <taxon>Duplodnaviria</taxon>
        <taxon>Heunggongvirae</taxon>
        <taxon>Uroviricota</taxon>
        <taxon>Caudoviricetes</taxon>
        <taxon>Doucettevirus</taxon>
        <taxon>Doucettevirus G4</taxon>
    </lineage>
</organism>
<evidence type="ECO:0000313" key="3">
    <source>
        <dbReference type="Proteomes" id="UP000224440"/>
    </source>
</evidence>
<evidence type="ECO:0000256" key="1">
    <source>
        <dbReference type="SAM" id="Phobius"/>
    </source>
</evidence>
<evidence type="ECO:0000313" key="2">
    <source>
        <dbReference type="EMBL" id="AOT24612.1"/>
    </source>
</evidence>
<dbReference type="RefSeq" id="YP_009597065.1">
    <property type="nucleotide sequence ID" value="NC_041895.1"/>
</dbReference>
<proteinExistence type="predicted"/>
<dbReference type="EMBL" id="KX620754">
    <property type="protein sequence ID" value="AOT24612.1"/>
    <property type="molecule type" value="Genomic_DNA"/>
</dbReference>
<sequence length="90" mass="10125">MHDLQIWITILGGAGFFGLIATLIHGVVDWSSGKSGRRMRAAHDAIDSLNEAGLWAETYWHARNYCRRHHEWSSEYADGYPPPPEDGTNS</sequence>
<keyword evidence="1" id="KW-0812">Transmembrane</keyword>
<dbReference type="Proteomes" id="UP000224440">
    <property type="component" value="Segment"/>
</dbReference>
<feature type="transmembrane region" description="Helical" evidence="1">
    <location>
        <begin position="6"/>
        <end position="30"/>
    </location>
</feature>
<name>A0A1D8EUA3_9CAUD</name>
<keyword evidence="1" id="KW-1133">Transmembrane helix</keyword>
<accession>A0A1D8EUA3</accession>
<protein>
    <submittedName>
        <fullName evidence="2">Uncharacterized protein</fullName>
    </submittedName>
</protein>
<dbReference type="KEGG" id="vg:40072670"/>
<reference evidence="3" key="1">
    <citation type="submission" date="2016-07" db="EMBL/GenBank/DDBJ databases">
        <authorList>
            <person name="Florea S."/>
            <person name="Webb J.S."/>
            <person name="Jaromczyk J."/>
            <person name="Schardl C.L."/>
        </authorList>
    </citation>
    <scope>NUCLEOTIDE SEQUENCE [LARGE SCALE GENOMIC DNA]</scope>
</reference>
<gene>
    <name evidence="2" type="primary">23</name>
    <name evidence="2" type="ORF">G4_23</name>
</gene>
<keyword evidence="3" id="KW-1185">Reference proteome</keyword>